<evidence type="ECO:0000313" key="3">
    <source>
        <dbReference type="Proteomes" id="UP000823486"/>
    </source>
</evidence>
<keyword evidence="1" id="KW-0812">Transmembrane</keyword>
<gene>
    <name evidence="2" type="ORF">JOC77_001549</name>
</gene>
<evidence type="ECO:0000256" key="1">
    <source>
        <dbReference type="SAM" id="Phobius"/>
    </source>
</evidence>
<organism evidence="2 3">
    <name type="scientific">Peribacillus deserti</name>
    <dbReference type="NCBI Taxonomy" id="673318"/>
    <lineage>
        <taxon>Bacteria</taxon>
        <taxon>Bacillati</taxon>
        <taxon>Bacillota</taxon>
        <taxon>Bacilli</taxon>
        <taxon>Bacillales</taxon>
        <taxon>Bacillaceae</taxon>
        <taxon>Peribacillus</taxon>
    </lineage>
</organism>
<evidence type="ECO:0000313" key="2">
    <source>
        <dbReference type="EMBL" id="MBM7692122.1"/>
    </source>
</evidence>
<protein>
    <submittedName>
        <fullName evidence="2">Uncharacterized protein</fullName>
    </submittedName>
</protein>
<dbReference type="EMBL" id="JAFBFI010000005">
    <property type="protein sequence ID" value="MBM7692122.1"/>
    <property type="molecule type" value="Genomic_DNA"/>
</dbReference>
<feature type="transmembrane region" description="Helical" evidence="1">
    <location>
        <begin position="7"/>
        <end position="24"/>
    </location>
</feature>
<keyword evidence="1" id="KW-0472">Membrane</keyword>
<dbReference type="Proteomes" id="UP000823486">
    <property type="component" value="Unassembled WGS sequence"/>
</dbReference>
<keyword evidence="1" id="KW-1133">Transmembrane helix</keyword>
<accession>A0ABS2QG47</accession>
<keyword evidence="3" id="KW-1185">Reference proteome</keyword>
<name>A0ABS2QG47_9BACI</name>
<comment type="caution">
    <text evidence="2">The sequence shown here is derived from an EMBL/GenBank/DDBJ whole genome shotgun (WGS) entry which is preliminary data.</text>
</comment>
<proteinExistence type="predicted"/>
<reference evidence="2 3" key="1">
    <citation type="submission" date="2021-01" db="EMBL/GenBank/DDBJ databases">
        <title>Genomic Encyclopedia of Type Strains, Phase IV (KMG-IV): sequencing the most valuable type-strain genomes for metagenomic binning, comparative biology and taxonomic classification.</title>
        <authorList>
            <person name="Goeker M."/>
        </authorList>
    </citation>
    <scope>NUCLEOTIDE SEQUENCE [LARGE SCALE GENOMIC DNA]</scope>
    <source>
        <strain evidence="2 3">DSM 105482</strain>
    </source>
</reference>
<sequence>MKQVKKHYFLIFTAFLVLGSMYIFQSLNPNLNCLKVSEENNAGTFHLMERKK</sequence>